<organism evidence="2 3">
    <name type="scientific">Tangfeifania diversioriginum</name>
    <dbReference type="NCBI Taxonomy" id="1168035"/>
    <lineage>
        <taxon>Bacteria</taxon>
        <taxon>Pseudomonadati</taxon>
        <taxon>Bacteroidota</taxon>
        <taxon>Bacteroidia</taxon>
        <taxon>Marinilabiliales</taxon>
        <taxon>Prolixibacteraceae</taxon>
        <taxon>Tangfeifania</taxon>
    </lineage>
</organism>
<dbReference type="CDD" id="cd01141">
    <property type="entry name" value="TroA_d"/>
    <property type="match status" value="1"/>
</dbReference>
<proteinExistence type="predicted"/>
<dbReference type="EMBL" id="FQZE01000049">
    <property type="protein sequence ID" value="SHK00928.1"/>
    <property type="molecule type" value="Genomic_DNA"/>
</dbReference>
<dbReference type="SUPFAM" id="SSF53807">
    <property type="entry name" value="Helical backbone' metal receptor"/>
    <property type="match status" value="1"/>
</dbReference>
<gene>
    <name evidence="2" type="ORF">SAMN05444280_1499</name>
</gene>
<dbReference type="GO" id="GO:0071281">
    <property type="term" value="P:cellular response to iron ion"/>
    <property type="evidence" value="ECO:0007669"/>
    <property type="project" value="TreeGrafter"/>
</dbReference>
<accession>A0A1M6NZ50</accession>
<keyword evidence="3" id="KW-1185">Reference proteome</keyword>
<feature type="domain" description="Fe/B12 periplasmic-binding" evidence="1">
    <location>
        <begin position="89"/>
        <end position="362"/>
    </location>
</feature>
<protein>
    <submittedName>
        <fullName evidence="2">Iron complex transport system substrate-binding protein</fullName>
    </submittedName>
</protein>
<dbReference type="PANTHER" id="PTHR30535">
    <property type="entry name" value="VITAMIN B12-BINDING PROTEIN"/>
    <property type="match status" value="1"/>
</dbReference>
<dbReference type="Proteomes" id="UP000184050">
    <property type="component" value="Unassembled WGS sequence"/>
</dbReference>
<name>A0A1M6NZ50_9BACT</name>
<dbReference type="InterPro" id="IPR002491">
    <property type="entry name" value="ABC_transptr_periplasmic_BD"/>
</dbReference>
<evidence type="ECO:0000313" key="3">
    <source>
        <dbReference type="Proteomes" id="UP000184050"/>
    </source>
</evidence>
<dbReference type="PANTHER" id="PTHR30535:SF34">
    <property type="entry name" value="MOLYBDATE-BINDING PROTEIN MOLA"/>
    <property type="match status" value="1"/>
</dbReference>
<dbReference type="RefSeq" id="WP_073173796.1">
    <property type="nucleotide sequence ID" value="NZ_FQZE01000049.1"/>
</dbReference>
<sequence>MQRLVFIFILFSTLTGCSGRQNQNTDRIKSNNYAQGFRLIRNENITKLSVFNPWEKAENISVDYYLHPKGSLLPDSLSNQKVIKTPVKRVVCLSTTHIAFLNELDEINSIVGISGSQYVSNPKLRKRIEAGEVPDVGYGQNLNYEQIVSQQPDLVMVYGVGSEVTSFTQKLEEMGIPVILIAEYLEENPLGKAEWIKFIGALFEKEKKASTFFSQVEEEYLELKQLAAGETNQPKVLVGSPYNDTWWVPGGNSYMANLIADAGGDYLGKDNQSNESFAISFENALVWGSQADVWINMGNLSSKKEIRTADDRFKNFRVFNEGRIYNNIKRLSPHGGNDFWESGTVNPQLVLRDLIHIFHPNLIQEEMIYYSEIK</sequence>
<dbReference type="InterPro" id="IPR050902">
    <property type="entry name" value="ABC_Transporter_SBP"/>
</dbReference>
<dbReference type="Gene3D" id="3.40.50.1980">
    <property type="entry name" value="Nitrogenase molybdenum iron protein domain"/>
    <property type="match status" value="2"/>
</dbReference>
<dbReference type="PROSITE" id="PS51257">
    <property type="entry name" value="PROKAR_LIPOPROTEIN"/>
    <property type="match status" value="1"/>
</dbReference>
<dbReference type="PROSITE" id="PS50983">
    <property type="entry name" value="FE_B12_PBP"/>
    <property type="match status" value="1"/>
</dbReference>
<dbReference type="STRING" id="1168035.SAMN05444280_1499"/>
<dbReference type="OrthoDB" id="9812528at2"/>
<dbReference type="AlphaFoldDB" id="A0A1M6NZ50"/>
<evidence type="ECO:0000313" key="2">
    <source>
        <dbReference type="EMBL" id="SHK00928.1"/>
    </source>
</evidence>
<reference evidence="2 3" key="1">
    <citation type="submission" date="2016-11" db="EMBL/GenBank/DDBJ databases">
        <authorList>
            <person name="Jaros S."/>
            <person name="Januszkiewicz K."/>
            <person name="Wedrychowicz H."/>
        </authorList>
    </citation>
    <scope>NUCLEOTIDE SEQUENCE [LARGE SCALE GENOMIC DNA]</scope>
    <source>
        <strain evidence="2 3">DSM 27063</strain>
    </source>
</reference>
<evidence type="ECO:0000259" key="1">
    <source>
        <dbReference type="PROSITE" id="PS50983"/>
    </source>
</evidence>
<dbReference type="Pfam" id="PF01497">
    <property type="entry name" value="Peripla_BP_2"/>
    <property type="match status" value="1"/>
</dbReference>